<accession>A0A6N8UE18</accession>
<evidence type="ECO:0000313" key="1">
    <source>
        <dbReference type="EMBL" id="MXQ73647.1"/>
    </source>
</evidence>
<sequence length="211" mass="25496">MTYQELESAFQRPEFSVNTFIPLVIASNEVRNKLIQNLIQETHINVYYRSYYLIDAVSRIDPQLFYEYWDQLIKLSTHKNSYHRSIYHWILANLISVDHERKFDAVKDMYFAQIRDQKMLTGLEAVKDIIRISAYRPDLEEEIIQLFLNEAMLQVYTDKQIDRFHYFFLTYFDTILDKYRDERLLDFVRNCCFAKNANTAKKAKQIMKKQI</sequence>
<protein>
    <submittedName>
        <fullName evidence="1">Uncharacterized protein</fullName>
    </submittedName>
</protein>
<evidence type="ECO:0000313" key="2">
    <source>
        <dbReference type="Proteomes" id="UP000434036"/>
    </source>
</evidence>
<dbReference type="Proteomes" id="UP000434036">
    <property type="component" value="Unassembled WGS sequence"/>
</dbReference>
<keyword evidence="2" id="KW-1185">Reference proteome</keyword>
<comment type="caution">
    <text evidence="1">The sequence shown here is derived from an EMBL/GenBank/DDBJ whole genome shotgun (WGS) entry which is preliminary data.</text>
</comment>
<dbReference type="InterPro" id="IPR016024">
    <property type="entry name" value="ARM-type_fold"/>
</dbReference>
<proteinExistence type="predicted"/>
<reference evidence="1 2" key="2">
    <citation type="submission" date="2020-01" db="EMBL/GenBank/DDBJ databases">
        <title>Clostridiaceae sp. nov. isolated from the gut of human by culturomics.</title>
        <authorList>
            <person name="Chang Y."/>
        </authorList>
    </citation>
    <scope>NUCLEOTIDE SEQUENCE [LARGE SCALE GENOMIC DNA]</scope>
    <source>
        <strain evidence="1 2">DONG20-135</strain>
    </source>
</reference>
<dbReference type="EMBL" id="WUUQ01000002">
    <property type="protein sequence ID" value="MXQ73647.1"/>
    <property type="molecule type" value="Genomic_DNA"/>
</dbReference>
<gene>
    <name evidence="1" type="ORF">GSF08_06825</name>
</gene>
<dbReference type="AlphaFoldDB" id="A0A6N8UE18"/>
<dbReference type="SUPFAM" id="SSF48371">
    <property type="entry name" value="ARM repeat"/>
    <property type="match status" value="1"/>
</dbReference>
<name>A0A6N8UE18_9FIRM</name>
<reference evidence="1 2" key="1">
    <citation type="submission" date="2019-12" db="EMBL/GenBank/DDBJ databases">
        <authorList>
            <person name="Yang R."/>
        </authorList>
    </citation>
    <scope>NUCLEOTIDE SEQUENCE [LARGE SCALE GENOMIC DNA]</scope>
    <source>
        <strain evidence="1 2">DONG20-135</strain>
    </source>
</reference>
<organism evidence="1 2">
    <name type="scientific">Copranaerobaculum intestinale</name>
    <dbReference type="NCBI Taxonomy" id="2692629"/>
    <lineage>
        <taxon>Bacteria</taxon>
        <taxon>Bacillati</taxon>
        <taxon>Bacillota</taxon>
        <taxon>Erysipelotrichia</taxon>
        <taxon>Erysipelotrichales</taxon>
        <taxon>Erysipelotrichaceae</taxon>
        <taxon>Copranaerobaculum</taxon>
    </lineage>
</organism>